<keyword evidence="2" id="KW-1185">Reference proteome</keyword>
<dbReference type="AlphaFoldDB" id="A0AAV5HUL4"/>
<evidence type="ECO:0000313" key="2">
    <source>
        <dbReference type="Proteomes" id="UP001054252"/>
    </source>
</evidence>
<dbReference type="EMBL" id="BPVZ01000003">
    <property type="protein sequence ID" value="GKU89443.1"/>
    <property type="molecule type" value="Genomic_DNA"/>
</dbReference>
<protein>
    <submittedName>
        <fullName evidence="1">Uncharacterized protein</fullName>
    </submittedName>
</protein>
<sequence length="37" mass="4510">MFKKIEFLEVSKSCWVKDWAHVLSRNFKRLVASWIRA</sequence>
<reference evidence="1 2" key="1">
    <citation type="journal article" date="2021" name="Commun. Biol.">
        <title>The genome of Shorea leprosula (Dipterocarpaceae) highlights the ecological relevance of drought in aseasonal tropical rainforests.</title>
        <authorList>
            <person name="Ng K.K.S."/>
            <person name="Kobayashi M.J."/>
            <person name="Fawcett J.A."/>
            <person name="Hatakeyama M."/>
            <person name="Paape T."/>
            <person name="Ng C.H."/>
            <person name="Ang C.C."/>
            <person name="Tnah L.H."/>
            <person name="Lee C.T."/>
            <person name="Nishiyama T."/>
            <person name="Sese J."/>
            <person name="O'Brien M.J."/>
            <person name="Copetti D."/>
            <person name="Mohd Noor M.I."/>
            <person name="Ong R.C."/>
            <person name="Putra M."/>
            <person name="Sireger I.Z."/>
            <person name="Indrioko S."/>
            <person name="Kosugi Y."/>
            <person name="Izuno A."/>
            <person name="Isagi Y."/>
            <person name="Lee S.L."/>
            <person name="Shimizu K.K."/>
        </authorList>
    </citation>
    <scope>NUCLEOTIDE SEQUENCE [LARGE SCALE GENOMIC DNA]</scope>
    <source>
        <strain evidence="1">214</strain>
    </source>
</reference>
<organism evidence="1 2">
    <name type="scientific">Rubroshorea leprosula</name>
    <dbReference type="NCBI Taxonomy" id="152421"/>
    <lineage>
        <taxon>Eukaryota</taxon>
        <taxon>Viridiplantae</taxon>
        <taxon>Streptophyta</taxon>
        <taxon>Embryophyta</taxon>
        <taxon>Tracheophyta</taxon>
        <taxon>Spermatophyta</taxon>
        <taxon>Magnoliopsida</taxon>
        <taxon>eudicotyledons</taxon>
        <taxon>Gunneridae</taxon>
        <taxon>Pentapetalae</taxon>
        <taxon>rosids</taxon>
        <taxon>malvids</taxon>
        <taxon>Malvales</taxon>
        <taxon>Dipterocarpaceae</taxon>
        <taxon>Rubroshorea</taxon>
    </lineage>
</organism>
<comment type="caution">
    <text evidence="1">The sequence shown here is derived from an EMBL/GenBank/DDBJ whole genome shotgun (WGS) entry which is preliminary data.</text>
</comment>
<name>A0AAV5HUL4_9ROSI</name>
<gene>
    <name evidence="1" type="ORF">SLEP1_g3578</name>
</gene>
<accession>A0AAV5HUL4</accession>
<dbReference type="Proteomes" id="UP001054252">
    <property type="component" value="Unassembled WGS sequence"/>
</dbReference>
<evidence type="ECO:0000313" key="1">
    <source>
        <dbReference type="EMBL" id="GKU89443.1"/>
    </source>
</evidence>
<proteinExistence type="predicted"/>